<feature type="domain" description="Protein kinase" evidence="12">
    <location>
        <begin position="337"/>
        <end position="704"/>
    </location>
</feature>
<feature type="region of interest" description="Disordered" evidence="9">
    <location>
        <begin position="235"/>
        <end position="265"/>
    </location>
</feature>
<evidence type="ECO:0000256" key="5">
    <source>
        <dbReference type="ARBA" id="ARBA00022729"/>
    </source>
</evidence>
<keyword evidence="2" id="KW-0597">Phosphoprotein</keyword>
<dbReference type="OMA" id="TWKFKEF"/>
<feature type="chain" id="PRO_5032390444" description="Protein kinase domain-containing protein" evidence="11">
    <location>
        <begin position="23"/>
        <end position="704"/>
    </location>
</feature>
<dbReference type="GO" id="GO:0004672">
    <property type="term" value="F:protein kinase activity"/>
    <property type="evidence" value="ECO:0007669"/>
    <property type="project" value="InterPro"/>
</dbReference>
<evidence type="ECO:0000313" key="13">
    <source>
        <dbReference type="EMBL" id="KAF8403859.1"/>
    </source>
</evidence>
<dbReference type="InterPro" id="IPR032675">
    <property type="entry name" value="LRR_dom_sf"/>
</dbReference>
<dbReference type="PROSITE" id="PS50011">
    <property type="entry name" value="PROTEIN_KINASE_DOM"/>
    <property type="match status" value="1"/>
</dbReference>
<dbReference type="Pfam" id="PF00560">
    <property type="entry name" value="LRR_1"/>
    <property type="match status" value="2"/>
</dbReference>
<reference evidence="13 14" key="1">
    <citation type="submission" date="2020-04" db="EMBL/GenBank/DDBJ databases">
        <title>Plant Genome Project.</title>
        <authorList>
            <person name="Zhang R.-G."/>
        </authorList>
    </citation>
    <scope>NUCLEOTIDE SEQUENCE [LARGE SCALE GENOMIC DNA]</scope>
    <source>
        <strain evidence="13">YNK0</strain>
        <tissue evidence="13">Leaf</tissue>
    </source>
</reference>
<gene>
    <name evidence="13" type="ORF">HHK36_011965</name>
</gene>
<accession>A0A834ZAJ6</accession>
<keyword evidence="4 10" id="KW-0812">Transmembrane</keyword>
<keyword evidence="6" id="KW-0677">Repeat</keyword>
<keyword evidence="7 10" id="KW-1133">Transmembrane helix</keyword>
<dbReference type="FunFam" id="3.80.10.10:FF:000722">
    <property type="entry name" value="Leucine-rich repeat receptor-like protein kinase"/>
    <property type="match status" value="1"/>
</dbReference>
<dbReference type="FunFam" id="3.80.10.10:FF:000129">
    <property type="entry name" value="Leucine-rich repeat receptor-like kinase"/>
    <property type="match status" value="1"/>
</dbReference>
<dbReference type="SUPFAM" id="SSF52058">
    <property type="entry name" value="L domain-like"/>
    <property type="match status" value="1"/>
</dbReference>
<dbReference type="Gene3D" id="3.80.10.10">
    <property type="entry name" value="Ribonuclease Inhibitor"/>
    <property type="match status" value="2"/>
</dbReference>
<dbReference type="InterPro" id="IPR001245">
    <property type="entry name" value="Ser-Thr/Tyr_kinase_cat_dom"/>
</dbReference>
<dbReference type="InterPro" id="IPR013210">
    <property type="entry name" value="LRR_N_plant-typ"/>
</dbReference>
<feature type="transmembrane region" description="Helical" evidence="10">
    <location>
        <begin position="440"/>
        <end position="461"/>
    </location>
</feature>
<dbReference type="Gene3D" id="1.10.510.10">
    <property type="entry name" value="Transferase(Phosphotransferase) domain 1"/>
    <property type="match status" value="1"/>
</dbReference>
<dbReference type="EMBL" id="JABCRI010000007">
    <property type="protein sequence ID" value="KAF8403859.1"/>
    <property type="molecule type" value="Genomic_DNA"/>
</dbReference>
<proteinExistence type="predicted"/>
<protein>
    <recommendedName>
        <fullName evidence="12">Protein kinase domain-containing protein</fullName>
    </recommendedName>
</protein>
<evidence type="ECO:0000256" key="9">
    <source>
        <dbReference type="SAM" id="MobiDB-lite"/>
    </source>
</evidence>
<evidence type="ECO:0000259" key="12">
    <source>
        <dbReference type="PROSITE" id="PS50011"/>
    </source>
</evidence>
<dbReference type="InterPro" id="IPR011009">
    <property type="entry name" value="Kinase-like_dom_sf"/>
</dbReference>
<keyword evidence="8 10" id="KW-0472">Membrane</keyword>
<comment type="caution">
    <text evidence="13">The sequence shown here is derived from an EMBL/GenBank/DDBJ whole genome shotgun (WGS) entry which is preliminary data.</text>
</comment>
<evidence type="ECO:0000256" key="3">
    <source>
        <dbReference type="ARBA" id="ARBA00022614"/>
    </source>
</evidence>
<evidence type="ECO:0000256" key="10">
    <source>
        <dbReference type="SAM" id="Phobius"/>
    </source>
</evidence>
<dbReference type="InterPro" id="IPR046959">
    <property type="entry name" value="PRK1-6/SRF4-like"/>
</dbReference>
<dbReference type="PANTHER" id="PTHR48007:SF8">
    <property type="entry name" value="RECEPTOR PROTEIN KINASE-LIKE PROTEIN ZAR1"/>
    <property type="match status" value="1"/>
</dbReference>
<evidence type="ECO:0000256" key="2">
    <source>
        <dbReference type="ARBA" id="ARBA00022553"/>
    </source>
</evidence>
<dbReference type="InterPro" id="IPR000719">
    <property type="entry name" value="Prot_kinase_dom"/>
</dbReference>
<dbReference type="Gene3D" id="3.30.200.20">
    <property type="entry name" value="Phosphorylase Kinase, domain 1"/>
    <property type="match status" value="1"/>
</dbReference>
<dbReference type="Pfam" id="PF08263">
    <property type="entry name" value="LRRNT_2"/>
    <property type="match status" value="1"/>
</dbReference>
<dbReference type="Pfam" id="PF07714">
    <property type="entry name" value="PK_Tyr_Ser-Thr"/>
    <property type="match status" value="1"/>
</dbReference>
<feature type="signal peptide" evidence="11">
    <location>
        <begin position="1"/>
        <end position="22"/>
    </location>
</feature>
<evidence type="ECO:0000256" key="7">
    <source>
        <dbReference type="ARBA" id="ARBA00022989"/>
    </source>
</evidence>
<dbReference type="GO" id="GO:0005524">
    <property type="term" value="F:ATP binding"/>
    <property type="evidence" value="ECO:0007669"/>
    <property type="project" value="InterPro"/>
</dbReference>
<organism evidence="13 14">
    <name type="scientific">Tetracentron sinense</name>
    <name type="common">Spur-leaf</name>
    <dbReference type="NCBI Taxonomy" id="13715"/>
    <lineage>
        <taxon>Eukaryota</taxon>
        <taxon>Viridiplantae</taxon>
        <taxon>Streptophyta</taxon>
        <taxon>Embryophyta</taxon>
        <taxon>Tracheophyta</taxon>
        <taxon>Spermatophyta</taxon>
        <taxon>Magnoliopsida</taxon>
        <taxon>Trochodendrales</taxon>
        <taxon>Trochodendraceae</taxon>
        <taxon>Tetracentron</taxon>
    </lineage>
</organism>
<keyword evidence="14" id="KW-1185">Reference proteome</keyword>
<dbReference type="PANTHER" id="PTHR48007">
    <property type="entry name" value="LEUCINE-RICH REPEAT RECEPTOR-LIKE PROTEIN KINASE PXC1"/>
    <property type="match status" value="1"/>
</dbReference>
<keyword evidence="5 11" id="KW-0732">Signal</keyword>
<evidence type="ECO:0000256" key="11">
    <source>
        <dbReference type="SAM" id="SignalP"/>
    </source>
</evidence>
<evidence type="ECO:0000256" key="8">
    <source>
        <dbReference type="ARBA" id="ARBA00023136"/>
    </source>
</evidence>
<comment type="subcellular location">
    <subcellularLocation>
        <location evidence="1">Membrane</location>
        <topology evidence="1">Single-pass membrane protein</topology>
    </subcellularLocation>
</comment>
<evidence type="ECO:0000313" key="14">
    <source>
        <dbReference type="Proteomes" id="UP000655225"/>
    </source>
</evidence>
<dbReference type="InterPro" id="IPR001611">
    <property type="entry name" value="Leu-rich_rpt"/>
</dbReference>
<keyword evidence="3" id="KW-0433">Leucine-rich repeat</keyword>
<evidence type="ECO:0000256" key="1">
    <source>
        <dbReference type="ARBA" id="ARBA00004167"/>
    </source>
</evidence>
<sequence length="704" mass="77286">MEYFLLGFASFLLLFFTSPSSSLNSDGLSLLALKEAISNDPTHILQTWSESDSTPCNWFGITCLNDRVTEIYLNNRGFNGYIPSELGALVSLRRLSLFHNNFTKPIPSRIFSFSSLIYLDLSRNSLTGPLPEQIKTLKTLVHLDLSSNLLNGSLPESLSELPELTGTLNLSYNRFSGQVPASFGKFPVIVSLDLRHNNLTGKIPQIGSLLNQGPTAFSGNPNLCGFPLQTPCPDSENPKISVNPVNPKNPSPSFPTEANPEQREKTRGSAVAVPIISGVSFIVGVISVSVWLFRKKWRSVEGKTGKENFDKEEEEGQKGKFAVLDEGFGLELEDLLRASAYVVGKSRSGIVYKVVVGRGSGATAAVVAVRRLSEGGGVWRLKEFESEVEAIGRVHHPNIVRLRAYYYANDEKLLVSDFISNGSLYSALHEAQYRLSPGPVLAFSVIFSTLGYIFCTCGISFKNTSANSSKMCAEYYDYVVLSLSNLYPELLCGPSNSLPPLSWTARLKIAQGAARGLMYIHECSPRKYIHGNIKSSKILLDDDLQPYISGFGLTRLVSSNCKSDSTSKKQSSAHTIVASSIGPKISVTQLAIYMAPEARIPSSRLTQKCDVYSFGIVLLELLTGQLPDAGLENDGKGLESFVRKVFHEERPLSEIIDSALLNEIYAKKQVLAAFHIALNCTEIDPEMRPRMRAVSESLDHVKSH</sequence>
<evidence type="ECO:0000256" key="4">
    <source>
        <dbReference type="ARBA" id="ARBA00022692"/>
    </source>
</evidence>
<dbReference type="Proteomes" id="UP000655225">
    <property type="component" value="Unassembled WGS sequence"/>
</dbReference>
<name>A0A834ZAJ6_TETSI</name>
<dbReference type="Pfam" id="PF13855">
    <property type="entry name" value="LRR_8"/>
    <property type="match status" value="1"/>
</dbReference>
<dbReference type="AlphaFoldDB" id="A0A834ZAJ6"/>
<evidence type="ECO:0000256" key="6">
    <source>
        <dbReference type="ARBA" id="ARBA00022737"/>
    </source>
</evidence>
<dbReference type="OrthoDB" id="1911848at2759"/>
<dbReference type="SUPFAM" id="SSF56112">
    <property type="entry name" value="Protein kinase-like (PK-like)"/>
    <property type="match status" value="1"/>
</dbReference>
<dbReference type="GO" id="GO:0016020">
    <property type="term" value="C:membrane"/>
    <property type="evidence" value="ECO:0007669"/>
    <property type="project" value="UniProtKB-SubCell"/>
</dbReference>
<feature type="transmembrane region" description="Helical" evidence="10">
    <location>
        <begin position="271"/>
        <end position="293"/>
    </location>
</feature>